<keyword evidence="1" id="KW-0472">Membrane</keyword>
<dbReference type="Proteomes" id="UP001385809">
    <property type="component" value="Unassembled WGS sequence"/>
</dbReference>
<keyword evidence="3" id="KW-1185">Reference proteome</keyword>
<evidence type="ECO:0008006" key="4">
    <source>
        <dbReference type="Google" id="ProtNLM"/>
    </source>
</evidence>
<evidence type="ECO:0000313" key="3">
    <source>
        <dbReference type="Proteomes" id="UP001385809"/>
    </source>
</evidence>
<evidence type="ECO:0000256" key="1">
    <source>
        <dbReference type="SAM" id="Phobius"/>
    </source>
</evidence>
<keyword evidence="1" id="KW-0812">Transmembrane</keyword>
<sequence>MTHDGERPLDAREQDEFEAILSGYRRTARRPGDAPTLGRVLAVLWGAVAVAVATALLPHPYNLWLPVAVLALVAGLALARGVAESAR</sequence>
<name>A0ABU8MKW6_9PSEU</name>
<organism evidence="2 3">
    <name type="scientific">Actinomycetospora aurantiaca</name>
    <dbReference type="NCBI Taxonomy" id="3129233"/>
    <lineage>
        <taxon>Bacteria</taxon>
        <taxon>Bacillati</taxon>
        <taxon>Actinomycetota</taxon>
        <taxon>Actinomycetes</taxon>
        <taxon>Pseudonocardiales</taxon>
        <taxon>Pseudonocardiaceae</taxon>
        <taxon>Actinomycetospora</taxon>
    </lineage>
</organism>
<keyword evidence="1" id="KW-1133">Transmembrane helix</keyword>
<feature type="transmembrane region" description="Helical" evidence="1">
    <location>
        <begin position="36"/>
        <end position="57"/>
    </location>
</feature>
<accession>A0ABU8MKW6</accession>
<dbReference type="RefSeq" id="WP_337694572.1">
    <property type="nucleotide sequence ID" value="NZ_JBBEGN010000003.1"/>
</dbReference>
<proteinExistence type="predicted"/>
<gene>
    <name evidence="2" type="ORF">WCD74_09360</name>
</gene>
<feature type="transmembrane region" description="Helical" evidence="1">
    <location>
        <begin position="63"/>
        <end position="83"/>
    </location>
</feature>
<comment type="caution">
    <text evidence="2">The sequence shown here is derived from an EMBL/GenBank/DDBJ whole genome shotgun (WGS) entry which is preliminary data.</text>
</comment>
<reference evidence="2 3" key="1">
    <citation type="submission" date="2024-03" db="EMBL/GenBank/DDBJ databases">
        <title>Actinomycetospora sp. OC33-EN08, a novel actinomycete isolated from wild orchid (Aerides multiflora).</title>
        <authorList>
            <person name="Suriyachadkun C."/>
        </authorList>
    </citation>
    <scope>NUCLEOTIDE SEQUENCE [LARGE SCALE GENOMIC DNA]</scope>
    <source>
        <strain evidence="2 3">OC33-EN08</strain>
    </source>
</reference>
<evidence type="ECO:0000313" key="2">
    <source>
        <dbReference type="EMBL" id="MEJ2867970.1"/>
    </source>
</evidence>
<protein>
    <recommendedName>
        <fullName evidence="4">DUF3040 domain-containing protein</fullName>
    </recommendedName>
</protein>
<dbReference type="EMBL" id="JBBEGN010000003">
    <property type="protein sequence ID" value="MEJ2867970.1"/>
    <property type="molecule type" value="Genomic_DNA"/>
</dbReference>